<proteinExistence type="predicted"/>
<sequence length="166" mass="17994">GGVVAQEYSVTLGSLRKLNVGVYEGNWCTNALKKYDLEFNGTIQVCATRKRDPDVECGLQDPAGLLLCREGTVPIGILTGRQELYCGKEVPEVYSRLDVGLEWILDKFPPTTEKPHTTEQPITALSSVIPTNGTVTNSPDNQTSTITSHSTSPATYSIHLISTSPI</sequence>
<feature type="region of interest" description="Disordered" evidence="1">
    <location>
        <begin position="129"/>
        <end position="150"/>
    </location>
</feature>
<organism evidence="2">
    <name type="scientific">Lygus hesperus</name>
    <name type="common">Western plant bug</name>
    <dbReference type="NCBI Taxonomy" id="30085"/>
    <lineage>
        <taxon>Eukaryota</taxon>
        <taxon>Metazoa</taxon>
        <taxon>Ecdysozoa</taxon>
        <taxon>Arthropoda</taxon>
        <taxon>Hexapoda</taxon>
        <taxon>Insecta</taxon>
        <taxon>Pterygota</taxon>
        <taxon>Neoptera</taxon>
        <taxon>Paraneoptera</taxon>
        <taxon>Hemiptera</taxon>
        <taxon>Heteroptera</taxon>
        <taxon>Panheteroptera</taxon>
        <taxon>Cimicomorpha</taxon>
        <taxon>Miridae</taxon>
        <taxon>Mirini</taxon>
        <taxon>Lygus</taxon>
    </lineage>
</organism>
<reference evidence="2" key="2">
    <citation type="submission" date="2014-07" db="EMBL/GenBank/DDBJ databases">
        <authorList>
            <person name="Hull J."/>
        </authorList>
    </citation>
    <scope>NUCLEOTIDE SEQUENCE</scope>
</reference>
<name>A0A0A9WDN9_LYGHE</name>
<evidence type="ECO:0000313" key="2">
    <source>
        <dbReference type="EMBL" id="JAG02995.1"/>
    </source>
</evidence>
<dbReference type="GO" id="GO:0016740">
    <property type="term" value="F:transferase activity"/>
    <property type="evidence" value="ECO:0007669"/>
    <property type="project" value="UniProtKB-KW"/>
</dbReference>
<feature type="non-terminal residue" evidence="2">
    <location>
        <position position="166"/>
    </location>
</feature>
<feature type="non-terminal residue" evidence="2">
    <location>
        <position position="1"/>
    </location>
</feature>
<keyword evidence="2" id="KW-0808">Transferase</keyword>
<evidence type="ECO:0000256" key="1">
    <source>
        <dbReference type="SAM" id="MobiDB-lite"/>
    </source>
</evidence>
<protein>
    <submittedName>
        <fullName evidence="2">Amino-acid acetyltransferase, mitochondrial</fullName>
    </submittedName>
</protein>
<reference evidence="2" key="1">
    <citation type="journal article" date="2014" name="PLoS ONE">
        <title>Transcriptome-Based Identification of ABC Transporters in the Western Tarnished Plant Bug Lygus hesperus.</title>
        <authorList>
            <person name="Hull J.J."/>
            <person name="Chaney K."/>
            <person name="Geib S.M."/>
            <person name="Fabrick J.A."/>
            <person name="Brent C.S."/>
            <person name="Walsh D."/>
            <person name="Lavine L.C."/>
        </authorList>
    </citation>
    <scope>NUCLEOTIDE SEQUENCE</scope>
</reference>
<dbReference type="AlphaFoldDB" id="A0A0A9WDN9"/>
<accession>A0A0A9WDN9</accession>
<gene>
    <name evidence="2" type="primary">ARG2_3</name>
    <name evidence="2" type="ORF">CM83_100841</name>
</gene>
<dbReference type="EMBL" id="GBHO01040609">
    <property type="protein sequence ID" value="JAG02995.1"/>
    <property type="molecule type" value="Transcribed_RNA"/>
</dbReference>